<dbReference type="GO" id="GO:0019829">
    <property type="term" value="F:ATPase-coupled monoatomic cation transmembrane transporter activity"/>
    <property type="evidence" value="ECO:0007669"/>
    <property type="project" value="UniProtKB-UniRule"/>
</dbReference>
<feature type="transmembrane region" description="Helical" evidence="13">
    <location>
        <begin position="446"/>
        <end position="466"/>
    </location>
</feature>
<evidence type="ECO:0000313" key="16">
    <source>
        <dbReference type="EMBL" id="KAK9861466.1"/>
    </source>
</evidence>
<keyword evidence="6 13" id="KW-0547">Nucleotide-binding</keyword>
<dbReference type="InterPro" id="IPR001757">
    <property type="entry name" value="P_typ_ATPase"/>
</dbReference>
<dbReference type="NCBIfam" id="TIGR01494">
    <property type="entry name" value="ATPase_P-type"/>
    <property type="match status" value="1"/>
</dbReference>
<dbReference type="GO" id="GO:0016020">
    <property type="term" value="C:membrane"/>
    <property type="evidence" value="ECO:0007669"/>
    <property type="project" value="UniProtKB-SubCell"/>
</dbReference>
<feature type="transmembrane region" description="Helical" evidence="13">
    <location>
        <begin position="478"/>
        <end position="501"/>
    </location>
</feature>
<protein>
    <recommendedName>
        <fullName evidence="13">Cation-transporting ATPase</fullName>
        <ecNumber evidence="13">7.2.2.-</ecNumber>
    </recommendedName>
</protein>
<evidence type="ECO:0000256" key="10">
    <source>
        <dbReference type="ARBA" id="ARBA00022989"/>
    </source>
</evidence>
<evidence type="ECO:0000256" key="4">
    <source>
        <dbReference type="ARBA" id="ARBA00022692"/>
    </source>
</evidence>
<keyword evidence="8 13" id="KW-0460">Magnesium</keyword>
<dbReference type="Proteomes" id="UP001485043">
    <property type="component" value="Unassembled WGS sequence"/>
</dbReference>
<dbReference type="InterPro" id="IPR023299">
    <property type="entry name" value="ATPase_P-typ_cyto_dom_N"/>
</dbReference>
<evidence type="ECO:0000256" key="13">
    <source>
        <dbReference type="RuleBase" id="RU362082"/>
    </source>
</evidence>
<evidence type="ECO:0000256" key="12">
    <source>
        <dbReference type="ARBA" id="ARBA00049360"/>
    </source>
</evidence>
<name>A0AAW1SYC8_9CHLO</name>
<dbReference type="SUPFAM" id="SSF56784">
    <property type="entry name" value="HAD-like"/>
    <property type="match status" value="1"/>
</dbReference>
<comment type="similarity">
    <text evidence="2 13">Belongs to the cation transport ATPase (P-type) (TC 3.A.3) family. Type V subfamily.</text>
</comment>
<dbReference type="InterPro" id="IPR008250">
    <property type="entry name" value="ATPase_P-typ_transduc_dom_A_sf"/>
</dbReference>
<keyword evidence="7 13" id="KW-0067">ATP-binding</keyword>
<dbReference type="PANTHER" id="PTHR45630:SF8">
    <property type="entry name" value="CATION-TRANSPORTING ATPASE"/>
    <property type="match status" value="1"/>
</dbReference>
<dbReference type="InterPro" id="IPR023214">
    <property type="entry name" value="HAD_sf"/>
</dbReference>
<keyword evidence="5 13" id="KW-0479">Metal-binding</keyword>
<evidence type="ECO:0000256" key="6">
    <source>
        <dbReference type="ARBA" id="ARBA00022741"/>
    </source>
</evidence>
<dbReference type="GO" id="GO:0046872">
    <property type="term" value="F:metal ion binding"/>
    <property type="evidence" value="ECO:0007669"/>
    <property type="project" value="UniProtKB-UniRule"/>
</dbReference>
<dbReference type="GO" id="GO:0005524">
    <property type="term" value="F:ATP binding"/>
    <property type="evidence" value="ECO:0007669"/>
    <property type="project" value="UniProtKB-UniRule"/>
</dbReference>
<dbReference type="InterPro" id="IPR036412">
    <property type="entry name" value="HAD-like_sf"/>
</dbReference>
<feature type="transmembrane region" description="Helical" evidence="13">
    <location>
        <begin position="925"/>
        <end position="943"/>
    </location>
</feature>
<evidence type="ECO:0000259" key="14">
    <source>
        <dbReference type="Pfam" id="PF00122"/>
    </source>
</evidence>
<keyword evidence="9 13" id="KW-1278">Translocase</keyword>
<evidence type="ECO:0000256" key="7">
    <source>
        <dbReference type="ARBA" id="ARBA00022840"/>
    </source>
</evidence>
<evidence type="ECO:0000259" key="15">
    <source>
        <dbReference type="Pfam" id="PF12409"/>
    </source>
</evidence>
<feature type="transmembrane region" description="Helical" evidence="13">
    <location>
        <begin position="1036"/>
        <end position="1055"/>
    </location>
</feature>
<evidence type="ECO:0000256" key="2">
    <source>
        <dbReference type="ARBA" id="ARBA00006000"/>
    </source>
</evidence>
<dbReference type="GO" id="GO:0140358">
    <property type="term" value="F:P-type transmembrane transporter activity"/>
    <property type="evidence" value="ECO:0007669"/>
    <property type="project" value="InterPro"/>
</dbReference>
<reference evidence="16 17" key="1">
    <citation type="journal article" date="2024" name="Nat. Commun.">
        <title>Phylogenomics reveals the evolutionary origins of lichenization in chlorophyte algae.</title>
        <authorList>
            <person name="Puginier C."/>
            <person name="Libourel C."/>
            <person name="Otte J."/>
            <person name="Skaloud P."/>
            <person name="Haon M."/>
            <person name="Grisel S."/>
            <person name="Petersen M."/>
            <person name="Berrin J.G."/>
            <person name="Delaux P.M."/>
            <person name="Dal Grande F."/>
            <person name="Keller J."/>
        </authorList>
    </citation>
    <scope>NUCLEOTIDE SEQUENCE [LARGE SCALE GENOMIC DNA]</scope>
    <source>
        <strain evidence="16 17">SAG 2523</strain>
    </source>
</reference>
<evidence type="ECO:0000256" key="9">
    <source>
        <dbReference type="ARBA" id="ARBA00022967"/>
    </source>
</evidence>
<sequence>MVLGSMESRSSRPKPFKRPSEGLLQRIVSVKPDFAALQEPLEFTGYHAPLWKLVVYCVCAALTGGWLFLLVQWSLKVQLKLLYQRCELQEAEHVLVKEGQTSELVRVSMLRRPGSSKKLIRQMSRISSGGDFSSDSPRALLPEEVIHPFRIIIHRCIRYYFHTGEQTFKPVPCMPADLQQTLAAKIGQARRLYQHSAPQPGQQLPGQVGLQLDERQQLEAALFACPSDRMHRSLWYGPNEMQLPVKGLYLMITEELLQPLYVFQYASVTIWFLEEYYGYGVIILIITAGALLITCWTAYHSQARLARIAAFSCPVVVPGTGSSPATTTIQSSEIVPGDLVWVENGRVPYDAVLLVGTCMVDESSLTGEPDPVRKAPFQNAGTRYEPDGCQANTLFTGTLVLHVDAPEGCPGALALVCRTGAHTARGQLMRSMLQRPSPLPHFSSDAVKYICCLLLVAIACFIWALVSLHSSSVPSGTLILRALDLVTIAVPPGLPACLALAMSVAMWRLRRTGIFVAVPHKLPLAGHIDTCLFDKTGTLTEPGLQMGLLVGDPLDRQLFVASGWEMSQDGREVQPRGRSSKACTILHRWDFTMETRRCVVVVQDLADGSLRVHCKGAPETITSLVRPASLPRDHAQVLARYTSSGMRVLALASGRLQRDAAEVTGMTQAEAEACLDFVGFVLLVNPLRPDSQDVITTLQAARIRTAMVTGDHVHTAIAIARQCNLLPSSRPTAIVDAEEGQAILTCMALDNSFQVLDLPSLLPLVAEGAASCAVTAKGWEWAQRQHSLLLEQRMAAAHPSDPKPATAPHHKATAILDPPFPGPAPLSLPGKGASMLMPDGKAALRGNISNGLPAWGLGAQIAFCGDGANDAGALKAAHVGVSLCQSETSVAAPFTSQRGSIACMLEVILHGRCALATAFLVFKYILAYATCQLIATTFVYSYGLRMGNYQYLIQDLFFSTALAACLGLAKPAAKLALRRPPIRLFSPSICLPLILQLSLCAFIQAFALGLLAREPWYRKQDWRQEPFLQARSPENTVVFLISLAQLVMLALVFDSQSPHRKPFWKNAYIMATAVKQCLFIIYLLATDGERFSYDFCGIVEVPGDMRLRLLALIAAQILLAFSLEELVAALLMQQPRLANC</sequence>
<dbReference type="SUPFAM" id="SSF81653">
    <property type="entry name" value="Calcium ATPase, transduction domain A"/>
    <property type="match status" value="1"/>
</dbReference>
<keyword evidence="11 13" id="KW-0472">Membrane</keyword>
<feature type="transmembrane region" description="Helical" evidence="13">
    <location>
        <begin position="1067"/>
        <end position="1085"/>
    </location>
</feature>
<dbReference type="PANTHER" id="PTHR45630">
    <property type="entry name" value="CATION-TRANSPORTING ATPASE-RELATED"/>
    <property type="match status" value="1"/>
</dbReference>
<dbReference type="EMBL" id="JALJOV010000754">
    <property type="protein sequence ID" value="KAK9861466.1"/>
    <property type="molecule type" value="Genomic_DNA"/>
</dbReference>
<dbReference type="Gene3D" id="3.40.50.1000">
    <property type="entry name" value="HAD superfamily/HAD-like"/>
    <property type="match status" value="1"/>
</dbReference>
<feature type="transmembrane region" description="Helical" evidence="13">
    <location>
        <begin position="279"/>
        <end position="299"/>
    </location>
</feature>
<dbReference type="Pfam" id="PF00122">
    <property type="entry name" value="E1-E2_ATPase"/>
    <property type="match status" value="1"/>
</dbReference>
<evidence type="ECO:0000256" key="5">
    <source>
        <dbReference type="ARBA" id="ARBA00022723"/>
    </source>
</evidence>
<feature type="transmembrane region" description="Helical" evidence="13">
    <location>
        <begin position="949"/>
        <end position="969"/>
    </location>
</feature>
<feature type="domain" description="P5B-type ATPase N-terminal" evidence="15">
    <location>
        <begin position="41"/>
        <end position="162"/>
    </location>
</feature>
<dbReference type="AlphaFoldDB" id="A0AAW1SYC8"/>
<dbReference type="InterPro" id="IPR059000">
    <property type="entry name" value="ATPase_P-type_domA"/>
</dbReference>
<evidence type="ECO:0000313" key="17">
    <source>
        <dbReference type="Proteomes" id="UP001485043"/>
    </source>
</evidence>
<dbReference type="Gene3D" id="3.40.1110.10">
    <property type="entry name" value="Calcium-transporting ATPase, cytoplasmic domain N"/>
    <property type="match status" value="1"/>
</dbReference>
<comment type="subcellular location">
    <subcellularLocation>
        <location evidence="1 13">Membrane</location>
        <topology evidence="1 13">Multi-pass membrane protein</topology>
    </subcellularLocation>
</comment>
<accession>A0AAW1SYC8</accession>
<evidence type="ECO:0000256" key="8">
    <source>
        <dbReference type="ARBA" id="ARBA00022842"/>
    </source>
</evidence>
<feature type="domain" description="P-type ATPase A" evidence="14">
    <location>
        <begin position="326"/>
        <end position="432"/>
    </location>
</feature>
<evidence type="ECO:0000256" key="1">
    <source>
        <dbReference type="ARBA" id="ARBA00004141"/>
    </source>
</evidence>
<keyword evidence="3" id="KW-0597">Phosphoprotein</keyword>
<evidence type="ECO:0000256" key="11">
    <source>
        <dbReference type="ARBA" id="ARBA00023136"/>
    </source>
</evidence>
<dbReference type="SUPFAM" id="SSF81665">
    <property type="entry name" value="Calcium ATPase, transmembrane domain M"/>
    <property type="match status" value="1"/>
</dbReference>
<dbReference type="InterPro" id="IPR006544">
    <property type="entry name" value="P-type_TPase_V"/>
</dbReference>
<comment type="catalytic activity">
    <reaction evidence="12 13">
        <text>ATP + H2O = ADP + phosphate + H(+)</text>
        <dbReference type="Rhea" id="RHEA:13065"/>
        <dbReference type="ChEBI" id="CHEBI:15377"/>
        <dbReference type="ChEBI" id="CHEBI:15378"/>
        <dbReference type="ChEBI" id="CHEBI:30616"/>
        <dbReference type="ChEBI" id="CHEBI:43474"/>
        <dbReference type="ChEBI" id="CHEBI:456216"/>
    </reaction>
</comment>
<feature type="transmembrane region" description="Helical" evidence="13">
    <location>
        <begin position="53"/>
        <end position="75"/>
    </location>
</feature>
<feature type="transmembrane region" description="Helical" evidence="13">
    <location>
        <begin position="989"/>
        <end position="1012"/>
    </location>
</feature>
<gene>
    <name evidence="16" type="ORF">WJX84_000400</name>
</gene>
<feature type="transmembrane region" description="Helical" evidence="13">
    <location>
        <begin position="1109"/>
        <end position="1132"/>
    </location>
</feature>
<keyword evidence="4 13" id="KW-0812">Transmembrane</keyword>
<dbReference type="Pfam" id="PF00702">
    <property type="entry name" value="Hydrolase"/>
    <property type="match status" value="1"/>
</dbReference>
<evidence type="ECO:0000256" key="3">
    <source>
        <dbReference type="ARBA" id="ARBA00022553"/>
    </source>
</evidence>
<dbReference type="InterPro" id="IPR047819">
    <property type="entry name" value="P5A-ATPase_N"/>
</dbReference>
<keyword evidence="17" id="KW-1185">Reference proteome</keyword>
<dbReference type="GO" id="GO:0016887">
    <property type="term" value="F:ATP hydrolysis activity"/>
    <property type="evidence" value="ECO:0007669"/>
    <property type="project" value="InterPro"/>
</dbReference>
<keyword evidence="10 13" id="KW-1133">Transmembrane helix</keyword>
<dbReference type="Pfam" id="PF12409">
    <property type="entry name" value="P5-ATPase"/>
    <property type="match status" value="1"/>
</dbReference>
<proteinExistence type="inferred from homology"/>
<organism evidence="16 17">
    <name type="scientific">Apatococcus fuscideae</name>
    <dbReference type="NCBI Taxonomy" id="2026836"/>
    <lineage>
        <taxon>Eukaryota</taxon>
        <taxon>Viridiplantae</taxon>
        <taxon>Chlorophyta</taxon>
        <taxon>core chlorophytes</taxon>
        <taxon>Trebouxiophyceae</taxon>
        <taxon>Chlorellales</taxon>
        <taxon>Chlorellaceae</taxon>
        <taxon>Apatococcus</taxon>
    </lineage>
</organism>
<dbReference type="EC" id="7.2.2.-" evidence="13"/>
<dbReference type="InterPro" id="IPR023298">
    <property type="entry name" value="ATPase_P-typ_TM_dom_sf"/>
</dbReference>
<dbReference type="Gene3D" id="2.70.150.10">
    <property type="entry name" value="Calcium-transporting ATPase, cytoplasmic transduction domain A"/>
    <property type="match status" value="1"/>
</dbReference>
<dbReference type="PRINTS" id="PR00119">
    <property type="entry name" value="CATATPASE"/>
</dbReference>
<comment type="caution">
    <text evidence="16">The sequence shown here is derived from an EMBL/GenBank/DDBJ whole genome shotgun (WGS) entry which is preliminary data.</text>
</comment>